<keyword evidence="18 19" id="KW-0170">Cobalt</keyword>
<dbReference type="Proteomes" id="UP000262699">
    <property type="component" value="Unassembled WGS sequence"/>
</dbReference>
<dbReference type="AlphaFoldDB" id="A0A3D0WBE1"/>
<dbReference type="InterPro" id="IPR056179">
    <property type="entry name" value="DHQS_C"/>
</dbReference>
<evidence type="ECO:0000256" key="5">
    <source>
        <dbReference type="ARBA" id="ARBA00004496"/>
    </source>
</evidence>
<feature type="binding site" evidence="19">
    <location>
        <position position="266"/>
    </location>
    <ligand>
        <name>Zn(2+)</name>
        <dbReference type="ChEBI" id="CHEBI:29105"/>
    </ligand>
</feature>
<comment type="cofactor">
    <cofactor evidence="19">
        <name>Co(2+)</name>
        <dbReference type="ChEBI" id="CHEBI:48828"/>
    </cofactor>
    <cofactor evidence="19">
        <name>Zn(2+)</name>
        <dbReference type="ChEBI" id="CHEBI:29105"/>
    </cofactor>
    <text evidence="19">Binds 1 divalent metal cation per subunit. Can use either Co(2+) or Zn(2+).</text>
</comment>
<evidence type="ECO:0000313" key="22">
    <source>
        <dbReference type="EMBL" id="HCB75980.1"/>
    </source>
</evidence>
<evidence type="ECO:0000256" key="3">
    <source>
        <dbReference type="ARBA" id="ARBA00001947"/>
    </source>
</evidence>
<keyword evidence="13 19" id="KW-0547">Nucleotide-binding</keyword>
<comment type="caution">
    <text evidence="19">Lacks conserved residue(s) required for the propagation of feature annotation.</text>
</comment>
<feature type="binding site" evidence="19">
    <location>
        <position position="184"/>
    </location>
    <ligand>
        <name>Zn(2+)</name>
        <dbReference type="ChEBI" id="CHEBI:29105"/>
    </ligand>
</feature>
<gene>
    <name evidence="19" type="primary">aroB</name>
    <name evidence="22" type="ORF">DEP91_07360</name>
</gene>
<dbReference type="GO" id="GO:0000166">
    <property type="term" value="F:nucleotide binding"/>
    <property type="evidence" value="ECO:0007669"/>
    <property type="project" value="UniProtKB-KW"/>
</dbReference>
<evidence type="ECO:0000256" key="9">
    <source>
        <dbReference type="ARBA" id="ARBA00017684"/>
    </source>
</evidence>
<dbReference type="InterPro" id="IPR030960">
    <property type="entry name" value="DHQS/DOIS_N"/>
</dbReference>
<evidence type="ECO:0000259" key="21">
    <source>
        <dbReference type="Pfam" id="PF24621"/>
    </source>
</evidence>
<comment type="function">
    <text evidence="4 19">Catalyzes the conversion of 3-deoxy-D-arabino-heptulosonate 7-phosphate (DAHP) to dehydroquinate (DHQ).</text>
</comment>
<dbReference type="FunFam" id="3.40.50.1970:FF:000007">
    <property type="entry name" value="Pentafunctional AROM polypeptide"/>
    <property type="match status" value="1"/>
</dbReference>
<keyword evidence="14 19" id="KW-0862">Zinc</keyword>
<evidence type="ECO:0000256" key="14">
    <source>
        <dbReference type="ARBA" id="ARBA00022833"/>
    </source>
</evidence>
<keyword evidence="16 19" id="KW-0057">Aromatic amino acid biosynthesis</keyword>
<evidence type="ECO:0000256" key="18">
    <source>
        <dbReference type="ARBA" id="ARBA00023285"/>
    </source>
</evidence>
<evidence type="ECO:0000256" key="11">
    <source>
        <dbReference type="ARBA" id="ARBA00022605"/>
    </source>
</evidence>
<comment type="cofactor">
    <cofactor evidence="2 19">
        <name>NAD(+)</name>
        <dbReference type="ChEBI" id="CHEBI:57540"/>
    </cofactor>
</comment>
<evidence type="ECO:0000256" key="17">
    <source>
        <dbReference type="ARBA" id="ARBA00023239"/>
    </source>
</evidence>
<dbReference type="CDD" id="cd08195">
    <property type="entry name" value="DHQS"/>
    <property type="match status" value="1"/>
</dbReference>
<evidence type="ECO:0000256" key="7">
    <source>
        <dbReference type="ARBA" id="ARBA00005412"/>
    </source>
</evidence>
<dbReference type="GO" id="GO:0008652">
    <property type="term" value="P:amino acid biosynthetic process"/>
    <property type="evidence" value="ECO:0007669"/>
    <property type="project" value="UniProtKB-KW"/>
</dbReference>
<evidence type="ECO:0000256" key="4">
    <source>
        <dbReference type="ARBA" id="ARBA00003485"/>
    </source>
</evidence>
<evidence type="ECO:0000259" key="20">
    <source>
        <dbReference type="Pfam" id="PF01761"/>
    </source>
</evidence>
<keyword evidence="17 19" id="KW-0456">Lyase</keyword>
<feature type="domain" description="3-dehydroquinate synthase C-terminal" evidence="21">
    <location>
        <begin position="181"/>
        <end position="329"/>
    </location>
</feature>
<evidence type="ECO:0000256" key="16">
    <source>
        <dbReference type="ARBA" id="ARBA00023141"/>
    </source>
</evidence>
<feature type="binding site" evidence="19">
    <location>
        <begin position="105"/>
        <end position="109"/>
    </location>
    <ligand>
        <name>NAD(+)</name>
        <dbReference type="ChEBI" id="CHEBI:57540"/>
    </ligand>
</feature>
<dbReference type="InterPro" id="IPR030963">
    <property type="entry name" value="DHQ_synth_fam"/>
</dbReference>
<dbReference type="Pfam" id="PF01761">
    <property type="entry name" value="DHQ_synthase"/>
    <property type="match status" value="1"/>
</dbReference>
<comment type="cofactor">
    <cofactor evidence="3">
        <name>Zn(2+)</name>
        <dbReference type="ChEBI" id="CHEBI:29105"/>
    </cofactor>
</comment>
<dbReference type="PANTHER" id="PTHR43622">
    <property type="entry name" value="3-DEHYDROQUINATE SYNTHASE"/>
    <property type="match status" value="1"/>
</dbReference>
<feature type="binding site" evidence="19">
    <location>
        <position position="248"/>
    </location>
    <ligand>
        <name>Zn(2+)</name>
        <dbReference type="ChEBI" id="CHEBI:29105"/>
    </ligand>
</feature>
<evidence type="ECO:0000256" key="10">
    <source>
        <dbReference type="ARBA" id="ARBA00022490"/>
    </source>
</evidence>
<proteinExistence type="inferred from homology"/>
<dbReference type="Gene3D" id="1.20.1090.10">
    <property type="entry name" value="Dehydroquinate synthase-like - alpha domain"/>
    <property type="match status" value="1"/>
</dbReference>
<sequence>MTSVHVALGTRGYDILIEAGALARAGELPAPIARGRPMPIVTDENLRPQLDALAASLADAGIASEAIVVPPGEGSKSWTTLAHVTERLLDLGLERSDHVIALGGGVIGDLVGFAASIMKRGCKFVQVPTSLLAQVDSSVGGKTAINTPAGKNLVGAFHQPSFVLIDPLVLETLPPRQLRAGYAEVVKYGLIDDAGFFGWCEAHGASLLDGDIEAREVAIAHSVAAKARIVAEDERETSGRRALLNLGHTFGHALEAETGFSERLLHGEAVAAGMALAFAFSAEEGLCDPADADRVAAHLKAVGLPHDLLSAGVDAPGRRLVDHMRHDKKMEGGTLPFLLARGIGATYLDRTVSLDRAAAFLDRQLVAA</sequence>
<feature type="domain" description="3-dehydroquinate synthase N-terminal" evidence="20">
    <location>
        <begin position="67"/>
        <end position="179"/>
    </location>
</feature>
<dbReference type="UniPathway" id="UPA00053">
    <property type="reaction ID" value="UER00085"/>
</dbReference>
<feature type="binding site" evidence="19">
    <location>
        <begin position="129"/>
        <end position="130"/>
    </location>
    <ligand>
        <name>NAD(+)</name>
        <dbReference type="ChEBI" id="CHEBI:57540"/>
    </ligand>
</feature>
<organism evidence="22 23">
    <name type="scientific">Sphingomonas bacterium</name>
    <dbReference type="NCBI Taxonomy" id="1895847"/>
    <lineage>
        <taxon>Bacteria</taxon>
        <taxon>Pseudomonadati</taxon>
        <taxon>Pseudomonadota</taxon>
        <taxon>Alphaproteobacteria</taxon>
        <taxon>Sphingomonadales</taxon>
        <taxon>Sphingomonadaceae</taxon>
        <taxon>Sphingomonas</taxon>
    </lineage>
</organism>
<comment type="caution">
    <text evidence="22">The sequence shown here is derived from an EMBL/GenBank/DDBJ whole genome shotgun (WGS) entry which is preliminary data.</text>
</comment>
<dbReference type="GO" id="GO:0003856">
    <property type="term" value="F:3-dehydroquinate synthase activity"/>
    <property type="evidence" value="ECO:0007669"/>
    <property type="project" value="UniProtKB-UniRule"/>
</dbReference>
<protein>
    <recommendedName>
        <fullName evidence="9 19">3-dehydroquinate synthase</fullName>
        <shortName evidence="19">DHQS</shortName>
        <ecNumber evidence="8 19">4.2.3.4</ecNumber>
    </recommendedName>
</protein>
<evidence type="ECO:0000256" key="8">
    <source>
        <dbReference type="ARBA" id="ARBA00013031"/>
    </source>
</evidence>
<dbReference type="GO" id="GO:0005737">
    <property type="term" value="C:cytoplasm"/>
    <property type="evidence" value="ECO:0007669"/>
    <property type="project" value="UniProtKB-SubCell"/>
</dbReference>
<keyword evidence="10 19" id="KW-0963">Cytoplasm</keyword>
<comment type="subcellular location">
    <subcellularLocation>
        <location evidence="5 19">Cytoplasm</location>
    </subcellularLocation>
</comment>
<dbReference type="Pfam" id="PF24621">
    <property type="entry name" value="DHQS_C"/>
    <property type="match status" value="1"/>
</dbReference>
<reference evidence="22 23" key="1">
    <citation type="journal article" date="2018" name="Nat. Biotechnol.">
        <title>A standardized bacterial taxonomy based on genome phylogeny substantially revises the tree of life.</title>
        <authorList>
            <person name="Parks D.H."/>
            <person name="Chuvochina M."/>
            <person name="Waite D.W."/>
            <person name="Rinke C."/>
            <person name="Skarshewski A."/>
            <person name="Chaumeil P.A."/>
            <person name="Hugenholtz P."/>
        </authorList>
    </citation>
    <scope>NUCLEOTIDE SEQUENCE [LARGE SCALE GENOMIC DNA]</scope>
    <source>
        <strain evidence="22">UBA9015</strain>
    </source>
</reference>
<dbReference type="EMBL" id="DOYJ01000207">
    <property type="protein sequence ID" value="HCB75980.1"/>
    <property type="molecule type" value="Genomic_DNA"/>
</dbReference>
<dbReference type="HAMAP" id="MF_00110">
    <property type="entry name" value="DHQ_synthase"/>
    <property type="match status" value="1"/>
</dbReference>
<dbReference type="GO" id="GO:0009423">
    <property type="term" value="P:chorismate biosynthetic process"/>
    <property type="evidence" value="ECO:0007669"/>
    <property type="project" value="UniProtKB-UniRule"/>
</dbReference>
<dbReference type="Gene3D" id="3.40.50.1970">
    <property type="match status" value="1"/>
</dbReference>
<keyword evidence="11 19" id="KW-0028">Amino-acid biosynthesis</keyword>
<evidence type="ECO:0000313" key="23">
    <source>
        <dbReference type="Proteomes" id="UP000262699"/>
    </source>
</evidence>
<evidence type="ECO:0000256" key="1">
    <source>
        <dbReference type="ARBA" id="ARBA00001393"/>
    </source>
</evidence>
<comment type="pathway">
    <text evidence="6 19">Metabolic intermediate biosynthesis; chorismate biosynthesis; chorismate from D-erythrose 4-phosphate and phosphoenolpyruvate: step 2/7.</text>
</comment>
<dbReference type="PIRSF" id="PIRSF001455">
    <property type="entry name" value="DHQ_synth"/>
    <property type="match status" value="1"/>
</dbReference>
<evidence type="ECO:0000256" key="6">
    <source>
        <dbReference type="ARBA" id="ARBA00004661"/>
    </source>
</evidence>
<keyword evidence="12 19" id="KW-0479">Metal-binding</keyword>
<evidence type="ECO:0000256" key="15">
    <source>
        <dbReference type="ARBA" id="ARBA00023027"/>
    </source>
</evidence>
<name>A0A3D0WBE1_9SPHN</name>
<evidence type="ECO:0000256" key="13">
    <source>
        <dbReference type="ARBA" id="ARBA00022741"/>
    </source>
</evidence>
<dbReference type="InterPro" id="IPR050071">
    <property type="entry name" value="Dehydroquinate_synthase"/>
</dbReference>
<dbReference type="NCBIfam" id="TIGR01357">
    <property type="entry name" value="aroB"/>
    <property type="match status" value="1"/>
</dbReference>
<evidence type="ECO:0000256" key="19">
    <source>
        <dbReference type="HAMAP-Rule" id="MF_00110"/>
    </source>
</evidence>
<keyword evidence="15 19" id="KW-0520">NAD</keyword>
<dbReference type="InterPro" id="IPR016037">
    <property type="entry name" value="DHQ_synth_AroB"/>
</dbReference>
<dbReference type="PANTHER" id="PTHR43622:SF7">
    <property type="entry name" value="3-DEHYDROQUINATE SYNTHASE, CHLOROPLASTIC"/>
    <property type="match status" value="1"/>
</dbReference>
<evidence type="ECO:0000256" key="12">
    <source>
        <dbReference type="ARBA" id="ARBA00022723"/>
    </source>
</evidence>
<dbReference type="GO" id="GO:0046872">
    <property type="term" value="F:metal ion binding"/>
    <property type="evidence" value="ECO:0007669"/>
    <property type="project" value="UniProtKB-KW"/>
</dbReference>
<dbReference type="SUPFAM" id="SSF56796">
    <property type="entry name" value="Dehydroquinate synthase-like"/>
    <property type="match status" value="1"/>
</dbReference>
<evidence type="ECO:0000256" key="2">
    <source>
        <dbReference type="ARBA" id="ARBA00001911"/>
    </source>
</evidence>
<comment type="catalytic activity">
    <reaction evidence="1 19">
        <text>7-phospho-2-dehydro-3-deoxy-D-arabino-heptonate = 3-dehydroquinate + phosphate</text>
        <dbReference type="Rhea" id="RHEA:21968"/>
        <dbReference type="ChEBI" id="CHEBI:32364"/>
        <dbReference type="ChEBI" id="CHEBI:43474"/>
        <dbReference type="ChEBI" id="CHEBI:58394"/>
        <dbReference type="EC" id="4.2.3.4"/>
    </reaction>
</comment>
<accession>A0A3D0WBE1</accession>
<feature type="binding site" evidence="19">
    <location>
        <position position="151"/>
    </location>
    <ligand>
        <name>NAD(+)</name>
        <dbReference type="ChEBI" id="CHEBI:57540"/>
    </ligand>
</feature>
<dbReference type="GO" id="GO:0009073">
    <property type="term" value="P:aromatic amino acid family biosynthetic process"/>
    <property type="evidence" value="ECO:0007669"/>
    <property type="project" value="UniProtKB-KW"/>
</dbReference>
<feature type="binding site" evidence="19">
    <location>
        <position position="142"/>
    </location>
    <ligand>
        <name>NAD(+)</name>
        <dbReference type="ChEBI" id="CHEBI:57540"/>
    </ligand>
</feature>
<dbReference type="EC" id="4.2.3.4" evidence="8 19"/>
<comment type="similarity">
    <text evidence="7 19">Belongs to the sugar phosphate cyclases superfamily. Dehydroquinate synthase family.</text>
</comment>